<organism evidence="2 3">
    <name type="scientific">Sphaceloma murrayae</name>
    <dbReference type="NCBI Taxonomy" id="2082308"/>
    <lineage>
        <taxon>Eukaryota</taxon>
        <taxon>Fungi</taxon>
        <taxon>Dikarya</taxon>
        <taxon>Ascomycota</taxon>
        <taxon>Pezizomycotina</taxon>
        <taxon>Dothideomycetes</taxon>
        <taxon>Dothideomycetidae</taxon>
        <taxon>Myriangiales</taxon>
        <taxon>Elsinoaceae</taxon>
        <taxon>Sphaceloma</taxon>
    </lineage>
</organism>
<dbReference type="InterPro" id="IPR036047">
    <property type="entry name" value="F-box-like_dom_sf"/>
</dbReference>
<feature type="compositionally biased region" description="Acidic residues" evidence="1">
    <location>
        <begin position="430"/>
        <end position="440"/>
    </location>
</feature>
<evidence type="ECO:0000313" key="2">
    <source>
        <dbReference type="EMBL" id="PNS18742.1"/>
    </source>
</evidence>
<keyword evidence="3" id="KW-1185">Reference proteome</keyword>
<sequence>MSRLLDCSHEVLHNILTLVEPADLSSLSLACRSLDTYIAGNVLLHKELYLQRWDPPRTPKDVSYPEALHAIVSLEKTLSSSSLPSKQARLSEVAPTVLSLLSVHSARNTAFLTKHFESQSNIDALIARSSLYVHAGTRSQTAAESYQDRQTAAKLHVYYGMPVDHAPPIACPYYHAANRPGYGNVRSPYHILYPRSQAAALNGYGDADAAAGAEEGDVSGTHAPHFLRSSVAVTVPANNIARAKVYDLREYTAASLWGPFKGDGSQEVDWEKMEAIMVLLGYNLREFAVKTRGLGGLWYGPWEGVAPDSFHEPDWGEGEDSITGISRLAARGEVLGHRPSTPDKDDFRSEEERQNDRRQRELDAADPYGVSGTWMRVVCFLDYNDLYAFNFTRPMDRQDSPGIDTREAIRLIKLKLKVTRIKYPSAAERDDSDSSSDFDDVNAAYDAGPSTPHDTPVRDSSDTKSHPYGHYPTVYFTGTSRSLHASWDPNANSRIRGTVRMTAHGDVRWTTWSIFHGEERWRSEGVQVGGPKSGRGVLGNWFDKDFDAQGPAGPTAFWKVSGFEIADEGQDGEERGIGGMLFDWGAEGDSEDDDDDDDEEEEEDEDEVGAEGGGGEGQGEGDGGNGEEGGEDAGDDSSMEGVGERGYADVEVIDEELMGVEFVVEDIRDDVVEGAEGGAA</sequence>
<feature type="compositionally biased region" description="Gly residues" evidence="1">
    <location>
        <begin position="610"/>
        <end position="627"/>
    </location>
</feature>
<feature type="compositionally biased region" description="Basic and acidic residues" evidence="1">
    <location>
        <begin position="334"/>
        <end position="363"/>
    </location>
</feature>
<proteinExistence type="predicted"/>
<dbReference type="EMBL" id="NKHZ01000039">
    <property type="protein sequence ID" value="PNS18742.1"/>
    <property type="molecule type" value="Genomic_DNA"/>
</dbReference>
<feature type="region of interest" description="Disordered" evidence="1">
    <location>
        <begin position="333"/>
        <end position="364"/>
    </location>
</feature>
<comment type="caution">
    <text evidence="2">The sequence shown here is derived from an EMBL/GenBank/DDBJ whole genome shotgun (WGS) entry which is preliminary data.</text>
</comment>
<dbReference type="InParanoid" id="A0A2K1QUL7"/>
<name>A0A2K1QUL7_9PEZI</name>
<dbReference type="SUPFAM" id="SSF81383">
    <property type="entry name" value="F-box domain"/>
    <property type="match status" value="1"/>
</dbReference>
<feature type="compositionally biased region" description="Acidic residues" evidence="1">
    <location>
        <begin position="586"/>
        <end position="609"/>
    </location>
</feature>
<evidence type="ECO:0000256" key="1">
    <source>
        <dbReference type="SAM" id="MobiDB-lite"/>
    </source>
</evidence>
<accession>A0A2K1QUL7</accession>
<feature type="compositionally biased region" description="Basic and acidic residues" evidence="1">
    <location>
        <begin position="455"/>
        <end position="465"/>
    </location>
</feature>
<dbReference type="OrthoDB" id="3226064at2759"/>
<protein>
    <recommendedName>
        <fullName evidence="4">F-box domain-containing protein</fullName>
    </recommendedName>
</protein>
<reference evidence="2 3" key="1">
    <citation type="submission" date="2017-06" db="EMBL/GenBank/DDBJ databases">
        <title>Draft genome sequence of a variant of Elsinoe murrayae.</title>
        <authorList>
            <person name="Cheng Q."/>
        </authorList>
    </citation>
    <scope>NUCLEOTIDE SEQUENCE [LARGE SCALE GENOMIC DNA]</scope>
    <source>
        <strain evidence="2 3">CQ-2017a</strain>
    </source>
</reference>
<dbReference type="STRING" id="2082308.A0A2K1QUL7"/>
<dbReference type="Proteomes" id="UP000243797">
    <property type="component" value="Unassembled WGS sequence"/>
</dbReference>
<dbReference type="AlphaFoldDB" id="A0A2K1QUL7"/>
<feature type="region of interest" description="Disordered" evidence="1">
    <location>
        <begin position="569"/>
        <end position="650"/>
    </location>
</feature>
<gene>
    <name evidence="2" type="ORF">CAC42_5281</name>
</gene>
<feature type="region of interest" description="Disordered" evidence="1">
    <location>
        <begin position="425"/>
        <end position="466"/>
    </location>
</feature>
<evidence type="ECO:0000313" key="3">
    <source>
        <dbReference type="Proteomes" id="UP000243797"/>
    </source>
</evidence>
<feature type="compositionally biased region" description="Acidic residues" evidence="1">
    <location>
        <begin position="628"/>
        <end position="638"/>
    </location>
</feature>
<evidence type="ECO:0008006" key="4">
    <source>
        <dbReference type="Google" id="ProtNLM"/>
    </source>
</evidence>